<keyword evidence="10" id="KW-1185">Reference proteome</keyword>
<accession>A0A9R1WDY3</accession>
<keyword evidence="6" id="KW-0378">Hydrolase</keyword>
<dbReference type="Pfam" id="PF13359">
    <property type="entry name" value="DDE_Tnp_4"/>
    <property type="match status" value="1"/>
</dbReference>
<evidence type="ECO:0000256" key="4">
    <source>
        <dbReference type="ARBA" id="ARBA00022722"/>
    </source>
</evidence>
<keyword evidence="7" id="KW-0539">Nucleus</keyword>
<evidence type="ECO:0000313" key="10">
    <source>
        <dbReference type="Proteomes" id="UP000235145"/>
    </source>
</evidence>
<evidence type="ECO:0000259" key="8">
    <source>
        <dbReference type="Pfam" id="PF13359"/>
    </source>
</evidence>
<evidence type="ECO:0000256" key="1">
    <source>
        <dbReference type="ARBA" id="ARBA00001968"/>
    </source>
</evidence>
<evidence type="ECO:0000313" key="9">
    <source>
        <dbReference type="EMBL" id="KAJ0224962.1"/>
    </source>
</evidence>
<reference evidence="9 10" key="1">
    <citation type="journal article" date="2017" name="Nat. Commun.">
        <title>Genome assembly with in vitro proximity ligation data and whole-genome triplication in lettuce.</title>
        <authorList>
            <person name="Reyes-Chin-Wo S."/>
            <person name="Wang Z."/>
            <person name="Yang X."/>
            <person name="Kozik A."/>
            <person name="Arikit S."/>
            <person name="Song C."/>
            <person name="Xia L."/>
            <person name="Froenicke L."/>
            <person name="Lavelle D.O."/>
            <person name="Truco M.J."/>
            <person name="Xia R."/>
            <person name="Zhu S."/>
            <person name="Xu C."/>
            <person name="Xu H."/>
            <person name="Xu X."/>
            <person name="Cox K."/>
            <person name="Korf I."/>
            <person name="Meyers B.C."/>
            <person name="Michelmore R.W."/>
        </authorList>
    </citation>
    <scope>NUCLEOTIDE SEQUENCE [LARGE SCALE GENOMIC DNA]</scope>
    <source>
        <strain evidence="10">cv. Salinas</strain>
        <tissue evidence="9">Seedlings</tissue>
    </source>
</reference>
<dbReference type="EMBL" id="NBSK02000001">
    <property type="protein sequence ID" value="KAJ0224962.1"/>
    <property type="molecule type" value="Genomic_DNA"/>
</dbReference>
<keyword evidence="5" id="KW-0479">Metal-binding</keyword>
<evidence type="ECO:0000256" key="6">
    <source>
        <dbReference type="ARBA" id="ARBA00022801"/>
    </source>
</evidence>
<dbReference type="GO" id="GO:0004518">
    <property type="term" value="F:nuclease activity"/>
    <property type="evidence" value="ECO:0007669"/>
    <property type="project" value="UniProtKB-KW"/>
</dbReference>
<dbReference type="GO" id="GO:0005634">
    <property type="term" value="C:nucleus"/>
    <property type="evidence" value="ECO:0007669"/>
    <property type="project" value="UniProtKB-SubCell"/>
</dbReference>
<dbReference type="AlphaFoldDB" id="A0A9R1WDY3"/>
<dbReference type="InterPro" id="IPR045249">
    <property type="entry name" value="HARBI1-like"/>
</dbReference>
<evidence type="ECO:0000256" key="2">
    <source>
        <dbReference type="ARBA" id="ARBA00004123"/>
    </source>
</evidence>
<evidence type="ECO:0000256" key="7">
    <source>
        <dbReference type="ARBA" id="ARBA00023242"/>
    </source>
</evidence>
<keyword evidence="4" id="KW-0540">Nuclease</keyword>
<evidence type="ECO:0000256" key="5">
    <source>
        <dbReference type="ARBA" id="ARBA00022723"/>
    </source>
</evidence>
<protein>
    <recommendedName>
        <fullName evidence="8">DDE Tnp4 domain-containing protein</fullName>
    </recommendedName>
</protein>
<dbReference type="PANTHER" id="PTHR22930">
    <property type="match status" value="1"/>
</dbReference>
<gene>
    <name evidence="9" type="ORF">LSAT_V11C100045580</name>
</gene>
<comment type="subcellular location">
    <subcellularLocation>
        <location evidence="2">Nucleus</location>
    </subcellularLocation>
</comment>
<dbReference type="GO" id="GO:0016787">
    <property type="term" value="F:hydrolase activity"/>
    <property type="evidence" value="ECO:0007669"/>
    <property type="project" value="UniProtKB-KW"/>
</dbReference>
<dbReference type="PANTHER" id="PTHR22930:SF221">
    <property type="entry name" value="NUCLEASE HARBI1"/>
    <property type="match status" value="1"/>
</dbReference>
<dbReference type="InterPro" id="IPR027806">
    <property type="entry name" value="HARBI1_dom"/>
</dbReference>
<dbReference type="GO" id="GO:0046872">
    <property type="term" value="F:metal ion binding"/>
    <property type="evidence" value="ECO:0007669"/>
    <property type="project" value="UniProtKB-KW"/>
</dbReference>
<comment type="caution">
    <text evidence="9">The sequence shown here is derived from an EMBL/GenBank/DDBJ whole genome shotgun (WGS) entry which is preliminary data.</text>
</comment>
<comment type="similarity">
    <text evidence="3">Belongs to the HARBI1 family.</text>
</comment>
<proteinExistence type="inferred from homology"/>
<feature type="domain" description="DDE Tnp4" evidence="8">
    <location>
        <begin position="14"/>
        <end position="115"/>
    </location>
</feature>
<sequence length="137" mass="16112">MEALRRHELNFPHPMGDKCYLVDVGYPNTRGYLAPYKGTKILYHLPDFRRGQTSAICAPKGEKEKFNYYHSSLRNVIEWTFGVWKARWALLKDMHVNLPYETQINIVLASMAIHNYIRIKDNTDEAFSRAQQDSYKQ</sequence>
<dbReference type="Proteomes" id="UP000235145">
    <property type="component" value="Unassembled WGS sequence"/>
</dbReference>
<name>A0A9R1WDY3_LACSA</name>
<comment type="cofactor">
    <cofactor evidence="1">
        <name>a divalent metal cation</name>
        <dbReference type="ChEBI" id="CHEBI:60240"/>
    </cofactor>
</comment>
<organism evidence="9 10">
    <name type="scientific">Lactuca sativa</name>
    <name type="common">Garden lettuce</name>
    <dbReference type="NCBI Taxonomy" id="4236"/>
    <lineage>
        <taxon>Eukaryota</taxon>
        <taxon>Viridiplantae</taxon>
        <taxon>Streptophyta</taxon>
        <taxon>Embryophyta</taxon>
        <taxon>Tracheophyta</taxon>
        <taxon>Spermatophyta</taxon>
        <taxon>Magnoliopsida</taxon>
        <taxon>eudicotyledons</taxon>
        <taxon>Gunneridae</taxon>
        <taxon>Pentapetalae</taxon>
        <taxon>asterids</taxon>
        <taxon>campanulids</taxon>
        <taxon>Asterales</taxon>
        <taxon>Asteraceae</taxon>
        <taxon>Cichorioideae</taxon>
        <taxon>Cichorieae</taxon>
        <taxon>Lactucinae</taxon>
        <taxon>Lactuca</taxon>
    </lineage>
</organism>
<evidence type="ECO:0000256" key="3">
    <source>
        <dbReference type="ARBA" id="ARBA00006958"/>
    </source>
</evidence>